<evidence type="ECO:0000256" key="4">
    <source>
        <dbReference type="SAM" id="MobiDB-lite"/>
    </source>
</evidence>
<feature type="compositionally biased region" description="Basic and acidic residues" evidence="4">
    <location>
        <begin position="606"/>
        <end position="622"/>
    </location>
</feature>
<evidence type="ECO:0000256" key="1">
    <source>
        <dbReference type="ARBA" id="ARBA00022723"/>
    </source>
</evidence>
<feature type="compositionally biased region" description="Polar residues" evidence="4">
    <location>
        <begin position="516"/>
        <end position="526"/>
    </location>
</feature>
<keyword evidence="3" id="KW-0863">Zinc-finger</keyword>
<keyword evidence="2" id="KW-0378">Hydrolase</keyword>
<protein>
    <recommendedName>
        <fullName evidence="5">CCHC-type domain-containing protein</fullName>
    </recommendedName>
</protein>
<comment type="caution">
    <text evidence="6">The sequence shown here is derived from an EMBL/GenBank/DDBJ whole genome shotgun (WGS) entry which is preliminary data.</text>
</comment>
<dbReference type="InterPro" id="IPR001878">
    <property type="entry name" value="Znf_CCHC"/>
</dbReference>
<feature type="compositionally biased region" description="Basic and acidic residues" evidence="4">
    <location>
        <begin position="506"/>
        <end position="515"/>
    </location>
</feature>
<feature type="region of interest" description="Disordered" evidence="4">
    <location>
        <begin position="504"/>
        <end position="526"/>
    </location>
</feature>
<dbReference type="InterPro" id="IPR043502">
    <property type="entry name" value="DNA/RNA_pol_sf"/>
</dbReference>
<sequence>MSDHKDETITAENAPPKNIPQITTVTNISAKFPYLKKGEYDIWAIKMQNFISSSDLLCWNIVLKGNSAKTMTTDQDGTLKIRPPVTGEEHQQVQREEKARTILLFALPDEHMGDFYHMIDARDIWNAIKARFGGNAESKKMQKSLLKQKFEEFRVSEEEGLDKGYDKMQKILSQMNTLKIKPELEDVNMKFLRGLPPSWSGIALILKTKGGLEYISFDDLYNKLKFLEIDTKGYSSSSSTLSNATFVSTVGSSQGNLSCQESGNGGYGGYSTTISASPGSSSSKDLDQMNKEDFEEYDLKHQMAMLLIKVHRFEKKHGQKIKFNGRENARFDKKLVKCFNCKKMGHFSTKCRAQGGQNSNNYQKYKEAGKDGTGSKAMVVIDGSIDWDQQTEEGNIEPRSLVTFGMVAGLETASYADSDREVVFADSAISAGGSVPAGTVAAAAVSPQSETEFAFMGLSIEVSIRVTCSLCCDSKYKLIEKDYQGQKEQLNDCVVDLKAHKHAVKKEKSSDHDTNDSISSVSKPTSESSDTIVIDCARQEDFPSVCSIETDVKSSKTLCNKFGSFNKVSQLRKTKSVASKSCYVYGSNLHLIKDCDFHEQRFAKRKAEEKGILGRRPTREPKPVSVGRPKPVFAGRPKPVPAGHPNPVSAGQPKPVSAGQPKLVSAGTGILGPRPLNIQPISTYFHSFNHNNQQIIFPINHNSLYLLCITGGLNGKTAVKPSTDFPLLDPSMVILSIPKNHNLYTFSLNELAPKGPLTRLIAKASQNESTLWHRRLGHVNFKNMNKLVKGNLVRGLPFKQCQNSTTNRVAERKNQTLIEAARTMLADSLLLTIFWSEAVATACYVLNRVLVTKPYHKTPYELLTGDKPSISYLKPFGCHVTILNTNDSLGKFEKKSDDGYIVGYSISSKAYKSTPTLVVPIVDEAIIPNDGITSDLSQLNADNLDELAELQTLQRQKQAGKEEANRLGLVFPRLNPMFGVGTSSIGSFVSAGSTPHVSAGSTPKMSPCASPISANKCSISADRPTDSAGRPISAGRPTDSADRSSVPAGRILGQTNASTSSDRFPHASSMENSDIHDGLTIFDCPKSGIFTSSYYDEDFSGPDANNLESSLNVSSTITKRIHNIHPPYQGIGDLNSPVHTRSQALTDPDWVEAMGIVCRNKARLVAQGHKQEEGIDYTDVFAPVARIKAIRLFLAFSSFVGFMVYQMDVKSAFLYGKIVEEVYVTQPIGFEDPDHPKKVYKVVKALYGLHQAPRAWYERLSTFLLQHGYRRGSIDQTLFIKKNSNDIMLVQVYVDDIIFGSTRKDWCAESKTLMQSEFEMSSMGPFTFFLGLQVDQRPDGIFIHQENDYVGAHKDRKSTTGGCQFLRRRSALQLDDLNAIDTLTNAEIFDGLRAIGNIAIALICLSTERKYNFSNMIFHGMCHNVSSRTKFLMYPLSLQIILDTKTEDTTPYPAPFVTKKFFANMRHYEGPNMPLLVHILNQGEPALVQPQPQEVSPPPPSPEVEPHLSTNLMPSPPRQSLPQPIPFGPAPSSGVVSTEPIPDIPSSSRPSEPVLKTNPSPIRDADIGGGSFHESPPSPPPATPTRSPTVGVAEEPLTLTSLLALFPTCLQRIATLEAELNATKLLHRDAVVLFAKRIKKLESKLKTKKRKLVLSDSKIEEDARQSQELEDLLHLANAALDDPSASTTPSKPDNQEQTSDQEISPTTLDAVLTLSQSKAKARAAKIIYKRLKKPQSSSGLDFTDAAIPAVGRVSAGGADPVDVVVSAGGTDTTDDVLFAGGTDTAEVVFSAGGADSAVTFISAGVSVAASPSVPSAPSSPIRDPAKGKAIATPFSPVTAPSAKELANQQAAILKAERQELLEQELKQRLDAKQVYLDSLIALNLSNEEWIGLVDHVRVNPTLSVELLGADVSEDTFSVRMVVLMDQRRKAIAEMKARAKRDKPLNPAQQKEYMHAFVKNQSTAIYSIGWTWKDVRGLTDDQLQNVYTKIRRAVDLATAKDHHRHLKRSGDTLESSESKKLKSSHSTEQSAELEETTYVSAGATVAAGVPIFAVPSVLAVPFVSAASSIPAKTPIAAGVSFTAGVSESTGVASVLIIDLLDSPPQATNLPLDPETAEPAYLRQVSDDDEPAEAVSLSLVSDIRTWEIIPTKFGFGEIHVITRADGTVKRFTTLRELMYWDDHEQWVIQSWRFYALPAIHVLETEAGDIIYMFVDKKYPLLPATIQRMLNHGLEIDRDPSVCRALTMPAWVLNCMAFKLEEIVMAMMPCLKSSGVHYQYFTVKCGLLWYLRCATK</sequence>
<dbReference type="InterPro" id="IPR036397">
    <property type="entry name" value="RNaseH_sf"/>
</dbReference>
<dbReference type="Gene3D" id="3.30.420.10">
    <property type="entry name" value="Ribonuclease H-like superfamily/Ribonuclease H"/>
    <property type="match status" value="1"/>
</dbReference>
<evidence type="ECO:0000256" key="3">
    <source>
        <dbReference type="PROSITE-ProRule" id="PRU00047"/>
    </source>
</evidence>
<reference evidence="6" key="1">
    <citation type="journal article" date="2019" name="Sci. Rep.">
        <title>Draft genome of Tanacetum cinerariifolium, the natural source of mosquito coil.</title>
        <authorList>
            <person name="Yamashiro T."/>
            <person name="Shiraishi A."/>
            <person name="Satake H."/>
            <person name="Nakayama K."/>
        </authorList>
    </citation>
    <scope>NUCLEOTIDE SEQUENCE</scope>
</reference>
<proteinExistence type="predicted"/>
<dbReference type="SMART" id="SM00343">
    <property type="entry name" value="ZnF_C2HC"/>
    <property type="match status" value="1"/>
</dbReference>
<dbReference type="InterPro" id="IPR012337">
    <property type="entry name" value="RNaseH-like_sf"/>
</dbReference>
<gene>
    <name evidence="6" type="ORF">Tci_174318</name>
</gene>
<dbReference type="PROSITE" id="PS50158">
    <property type="entry name" value="ZF_CCHC"/>
    <property type="match status" value="1"/>
</dbReference>
<organism evidence="6">
    <name type="scientific">Tanacetum cinerariifolium</name>
    <name type="common">Dalmatian daisy</name>
    <name type="synonym">Chrysanthemum cinerariifolium</name>
    <dbReference type="NCBI Taxonomy" id="118510"/>
    <lineage>
        <taxon>Eukaryota</taxon>
        <taxon>Viridiplantae</taxon>
        <taxon>Streptophyta</taxon>
        <taxon>Embryophyta</taxon>
        <taxon>Tracheophyta</taxon>
        <taxon>Spermatophyta</taxon>
        <taxon>Magnoliopsida</taxon>
        <taxon>eudicotyledons</taxon>
        <taxon>Gunneridae</taxon>
        <taxon>Pentapetalae</taxon>
        <taxon>asterids</taxon>
        <taxon>campanulids</taxon>
        <taxon>Asterales</taxon>
        <taxon>Asteraceae</taxon>
        <taxon>Asteroideae</taxon>
        <taxon>Anthemideae</taxon>
        <taxon>Anthemidinae</taxon>
        <taxon>Tanacetum</taxon>
    </lineage>
</organism>
<feature type="region of interest" description="Disordered" evidence="4">
    <location>
        <begin position="1681"/>
        <end position="1705"/>
    </location>
</feature>
<dbReference type="InterPro" id="IPR039537">
    <property type="entry name" value="Retrotran_Ty1/copia-like"/>
</dbReference>
<dbReference type="PANTHER" id="PTHR42648">
    <property type="entry name" value="TRANSPOSASE, PUTATIVE-RELATED"/>
    <property type="match status" value="1"/>
</dbReference>
<feature type="region of interest" description="Disordered" evidence="4">
    <location>
        <begin position="606"/>
        <end position="659"/>
    </location>
</feature>
<keyword evidence="3" id="KW-0862">Zinc</keyword>
<feature type="compositionally biased region" description="Polar residues" evidence="4">
    <location>
        <begin position="1684"/>
        <end position="1705"/>
    </location>
</feature>
<dbReference type="GO" id="GO:0016787">
    <property type="term" value="F:hydrolase activity"/>
    <property type="evidence" value="ECO:0007669"/>
    <property type="project" value="UniProtKB-KW"/>
</dbReference>
<feature type="domain" description="CCHC-type" evidence="5">
    <location>
        <begin position="337"/>
        <end position="352"/>
    </location>
</feature>
<accession>A0A699GRY8</accession>
<dbReference type="GO" id="GO:0008270">
    <property type="term" value="F:zinc ion binding"/>
    <property type="evidence" value="ECO:0007669"/>
    <property type="project" value="UniProtKB-KW"/>
</dbReference>
<dbReference type="Pfam" id="PF14223">
    <property type="entry name" value="Retrotran_gag_2"/>
    <property type="match status" value="1"/>
</dbReference>
<dbReference type="SUPFAM" id="SSF57756">
    <property type="entry name" value="Retrovirus zinc finger-like domains"/>
    <property type="match status" value="1"/>
</dbReference>
<dbReference type="PANTHER" id="PTHR42648:SF32">
    <property type="entry name" value="RIBONUCLEASE H-LIKE DOMAIN, GAG-PRE-INTEGRASE DOMAIN PROTEIN-RELATED"/>
    <property type="match status" value="1"/>
</dbReference>
<dbReference type="SUPFAM" id="SSF53098">
    <property type="entry name" value="Ribonuclease H-like"/>
    <property type="match status" value="1"/>
</dbReference>
<keyword evidence="1" id="KW-0479">Metal-binding</keyword>
<feature type="compositionally biased region" description="Polar residues" evidence="4">
    <location>
        <begin position="1053"/>
        <end position="1062"/>
    </location>
</feature>
<dbReference type="InterPro" id="IPR025724">
    <property type="entry name" value="GAG-pre-integrase_dom"/>
</dbReference>
<dbReference type="SUPFAM" id="SSF56672">
    <property type="entry name" value="DNA/RNA polymerases"/>
    <property type="match status" value="1"/>
</dbReference>
<evidence type="ECO:0000256" key="2">
    <source>
        <dbReference type="ARBA" id="ARBA00022801"/>
    </source>
</evidence>
<dbReference type="InterPro" id="IPR013103">
    <property type="entry name" value="RVT_2"/>
</dbReference>
<dbReference type="Pfam" id="PF07727">
    <property type="entry name" value="RVT_2"/>
    <property type="match status" value="1"/>
</dbReference>
<feature type="compositionally biased region" description="Pro residues" evidence="4">
    <location>
        <begin position="1514"/>
        <end position="1529"/>
    </location>
</feature>
<feature type="region of interest" description="Disordered" evidence="4">
    <location>
        <begin position="1017"/>
        <end position="1072"/>
    </location>
</feature>
<evidence type="ECO:0000259" key="5">
    <source>
        <dbReference type="PROSITE" id="PS50158"/>
    </source>
</evidence>
<evidence type="ECO:0000313" key="6">
    <source>
        <dbReference type="EMBL" id="GEW02342.1"/>
    </source>
</evidence>
<name>A0A699GRY8_TANCI</name>
<feature type="region of interest" description="Disordered" evidence="4">
    <location>
        <begin position="2000"/>
        <end position="2032"/>
    </location>
</feature>
<feature type="region of interest" description="Disordered" evidence="4">
    <location>
        <begin position="1489"/>
        <end position="1590"/>
    </location>
</feature>
<feature type="compositionally biased region" description="Low complexity" evidence="4">
    <location>
        <begin position="1539"/>
        <end position="1553"/>
    </location>
</feature>
<dbReference type="EMBL" id="BKCJ010042382">
    <property type="protein sequence ID" value="GEW02342.1"/>
    <property type="molecule type" value="Genomic_DNA"/>
</dbReference>
<feature type="compositionally biased region" description="Basic and acidic residues" evidence="4">
    <location>
        <begin position="2007"/>
        <end position="2019"/>
    </location>
</feature>
<dbReference type="InterPro" id="IPR036875">
    <property type="entry name" value="Znf_CCHC_sf"/>
</dbReference>
<dbReference type="GO" id="GO:0003676">
    <property type="term" value="F:nucleic acid binding"/>
    <property type="evidence" value="ECO:0007669"/>
    <property type="project" value="InterPro"/>
</dbReference>
<dbReference type="Pfam" id="PF13976">
    <property type="entry name" value="gag_pre-integrs"/>
    <property type="match status" value="1"/>
</dbReference>